<evidence type="ECO:0000256" key="1">
    <source>
        <dbReference type="ARBA" id="ARBA00022448"/>
    </source>
</evidence>
<proteinExistence type="predicted"/>
<name>A0A381V968_9ZZZZ</name>
<keyword evidence="2" id="KW-1003">Cell membrane</keyword>
<reference evidence="8" key="1">
    <citation type="submission" date="2018-05" db="EMBL/GenBank/DDBJ databases">
        <authorList>
            <person name="Lanie J.A."/>
            <person name="Ng W.-L."/>
            <person name="Kazmierczak K.M."/>
            <person name="Andrzejewski T.M."/>
            <person name="Davidsen T.M."/>
            <person name="Wayne K.J."/>
            <person name="Tettelin H."/>
            <person name="Glass J.I."/>
            <person name="Rusch D."/>
            <person name="Podicherti R."/>
            <person name="Tsui H.-C.T."/>
            <person name="Winkler M.E."/>
        </authorList>
    </citation>
    <scope>NUCLEOTIDE SEQUENCE</scope>
</reference>
<evidence type="ECO:0000313" key="8">
    <source>
        <dbReference type="EMBL" id="SVA35853.1"/>
    </source>
</evidence>
<dbReference type="CDD" id="cd03259">
    <property type="entry name" value="ABC_Carb_Solutes_like"/>
    <property type="match status" value="1"/>
</dbReference>
<dbReference type="SUPFAM" id="SSF52540">
    <property type="entry name" value="P-loop containing nucleoside triphosphate hydrolases"/>
    <property type="match status" value="1"/>
</dbReference>
<dbReference type="AlphaFoldDB" id="A0A381V968"/>
<dbReference type="Gene3D" id="2.40.50.140">
    <property type="entry name" value="Nucleic acid-binding proteins"/>
    <property type="match status" value="1"/>
</dbReference>
<keyword evidence="1" id="KW-0813">Transport</keyword>
<evidence type="ECO:0000256" key="5">
    <source>
        <dbReference type="ARBA" id="ARBA00022967"/>
    </source>
</evidence>
<dbReference type="Gene3D" id="3.40.50.300">
    <property type="entry name" value="P-loop containing nucleotide triphosphate hydrolases"/>
    <property type="match status" value="1"/>
</dbReference>
<dbReference type="PANTHER" id="PTHR43875">
    <property type="entry name" value="MALTODEXTRIN IMPORT ATP-BINDING PROTEIN MSMX"/>
    <property type="match status" value="1"/>
</dbReference>
<dbReference type="Pfam" id="PF00005">
    <property type="entry name" value="ABC_tran"/>
    <property type="match status" value="1"/>
</dbReference>
<dbReference type="GO" id="GO:0055052">
    <property type="term" value="C:ATP-binding cassette (ABC) transporter complex, substrate-binding subunit-containing"/>
    <property type="evidence" value="ECO:0007669"/>
    <property type="project" value="TreeGrafter"/>
</dbReference>
<dbReference type="InterPro" id="IPR027417">
    <property type="entry name" value="P-loop_NTPase"/>
</dbReference>
<dbReference type="InterPro" id="IPR047641">
    <property type="entry name" value="ABC_transpr_MalK/UgpC-like"/>
</dbReference>
<dbReference type="InterPro" id="IPR015853">
    <property type="entry name" value="ABC_transpr_FbpC"/>
</dbReference>
<organism evidence="8">
    <name type="scientific">marine metagenome</name>
    <dbReference type="NCBI Taxonomy" id="408172"/>
    <lineage>
        <taxon>unclassified sequences</taxon>
        <taxon>metagenomes</taxon>
        <taxon>ecological metagenomes</taxon>
    </lineage>
</organism>
<evidence type="ECO:0000259" key="7">
    <source>
        <dbReference type="PROSITE" id="PS50893"/>
    </source>
</evidence>
<dbReference type="Pfam" id="PF08402">
    <property type="entry name" value="TOBE_2"/>
    <property type="match status" value="1"/>
</dbReference>
<protein>
    <recommendedName>
        <fullName evidence="7">ABC transporter domain-containing protein</fullName>
    </recommendedName>
</protein>
<evidence type="ECO:0000256" key="2">
    <source>
        <dbReference type="ARBA" id="ARBA00022475"/>
    </source>
</evidence>
<dbReference type="SUPFAM" id="SSF50331">
    <property type="entry name" value="MOP-like"/>
    <property type="match status" value="1"/>
</dbReference>
<dbReference type="PROSITE" id="PS50893">
    <property type="entry name" value="ABC_TRANSPORTER_2"/>
    <property type="match status" value="1"/>
</dbReference>
<dbReference type="GO" id="GO:0005524">
    <property type="term" value="F:ATP binding"/>
    <property type="evidence" value="ECO:0007669"/>
    <property type="project" value="UniProtKB-KW"/>
</dbReference>
<dbReference type="GO" id="GO:0015408">
    <property type="term" value="F:ABC-type ferric iron transporter activity"/>
    <property type="evidence" value="ECO:0007669"/>
    <property type="project" value="InterPro"/>
</dbReference>
<accession>A0A381V968</accession>
<evidence type="ECO:0000256" key="6">
    <source>
        <dbReference type="ARBA" id="ARBA00023136"/>
    </source>
</evidence>
<dbReference type="InterPro" id="IPR008995">
    <property type="entry name" value="Mo/tungstate-bd_C_term_dom"/>
</dbReference>
<gene>
    <name evidence="8" type="ORF">METZ01_LOCUS88707</name>
</gene>
<dbReference type="Gene3D" id="2.40.50.100">
    <property type="match status" value="1"/>
</dbReference>
<dbReference type="InterPro" id="IPR003593">
    <property type="entry name" value="AAA+_ATPase"/>
</dbReference>
<keyword evidence="6" id="KW-0472">Membrane</keyword>
<dbReference type="FunFam" id="3.40.50.300:FF:000042">
    <property type="entry name" value="Maltose/maltodextrin ABC transporter, ATP-binding protein"/>
    <property type="match status" value="1"/>
</dbReference>
<dbReference type="InterPro" id="IPR003439">
    <property type="entry name" value="ABC_transporter-like_ATP-bd"/>
</dbReference>
<dbReference type="InterPro" id="IPR012340">
    <property type="entry name" value="NA-bd_OB-fold"/>
</dbReference>
<dbReference type="PANTHER" id="PTHR43875:SF15">
    <property type="entry name" value="TREHALOSE IMPORT ATP-BINDING PROTEIN SUGC"/>
    <property type="match status" value="1"/>
</dbReference>
<dbReference type="PROSITE" id="PS00211">
    <property type="entry name" value="ABC_TRANSPORTER_1"/>
    <property type="match status" value="1"/>
</dbReference>
<feature type="domain" description="ABC transporter" evidence="7">
    <location>
        <begin position="4"/>
        <end position="234"/>
    </location>
</feature>
<dbReference type="EMBL" id="UINC01007960">
    <property type="protein sequence ID" value="SVA35853.1"/>
    <property type="molecule type" value="Genomic_DNA"/>
</dbReference>
<dbReference type="SMART" id="SM00382">
    <property type="entry name" value="AAA"/>
    <property type="match status" value="1"/>
</dbReference>
<sequence length="349" mass="39639">MSILKVKNLFKSYGKIEVLKNFSLDIDSTEFVSLLGPSGCGKTTVLKIISGFISPDKGTVFIEDIDVSNTPPEKRNTAMCFQSYALFPHLTVEDNIKFGLYEKKIPKNKSKDLFEEAIEHLSLSQELGKYPNELSGGQQQRVALGRALVTRPKIILFDEPLSNLDAILRGTVRNEIKRIQSEFKLTAIYVTHDQSEALSISDRVILMKEGEINQIDTPEKIYDNPISYFSASFVGISNIHHFKNSKKLENNFIEVDTNVGKLKLLYKNNLTDKNIYVSWRPENAEVGEQRENTLFGRIKSIAFQGAFTELEVEIKNIKIKIITQKRGFKINEEIKFGIKPENLLVLKKS</sequence>
<evidence type="ECO:0000256" key="4">
    <source>
        <dbReference type="ARBA" id="ARBA00022840"/>
    </source>
</evidence>
<keyword evidence="3" id="KW-0547">Nucleotide-binding</keyword>
<evidence type="ECO:0000256" key="3">
    <source>
        <dbReference type="ARBA" id="ARBA00022741"/>
    </source>
</evidence>
<dbReference type="InterPro" id="IPR013611">
    <property type="entry name" value="Transp-assoc_OB_typ2"/>
</dbReference>
<keyword evidence="4" id="KW-0067">ATP-binding</keyword>
<keyword evidence="5" id="KW-1278">Translocase</keyword>
<dbReference type="GO" id="GO:0016887">
    <property type="term" value="F:ATP hydrolysis activity"/>
    <property type="evidence" value="ECO:0007669"/>
    <property type="project" value="InterPro"/>
</dbReference>
<dbReference type="InterPro" id="IPR017871">
    <property type="entry name" value="ABC_transporter-like_CS"/>
</dbReference>